<gene>
    <name evidence="1" type="ORF">MFUM_1541</name>
</gene>
<protein>
    <recommendedName>
        <fullName evidence="3">Transposase</fullName>
    </recommendedName>
</protein>
<dbReference type="EMBL" id="OX458932">
    <property type="protein sequence ID" value="CAI9085882.1"/>
    <property type="molecule type" value="Genomic_DNA"/>
</dbReference>
<evidence type="ECO:0000313" key="1">
    <source>
        <dbReference type="EMBL" id="CAI9085882.1"/>
    </source>
</evidence>
<evidence type="ECO:0000313" key="2">
    <source>
        <dbReference type="Proteomes" id="UP001161497"/>
    </source>
</evidence>
<keyword evidence="2" id="KW-1185">Reference proteome</keyword>
<accession>A0ABM9IDW6</accession>
<reference evidence="1" key="1">
    <citation type="submission" date="2023-03" db="EMBL/GenBank/DDBJ databases">
        <authorList>
            <person name="Cremers G."/>
            <person name="Picone N."/>
        </authorList>
    </citation>
    <scope>NUCLEOTIDE SEQUENCE</scope>
    <source>
        <strain evidence="1">Sample_alias</strain>
    </source>
</reference>
<dbReference type="RefSeq" id="WP_134372973.1">
    <property type="nucleotide sequence ID" value="NZ_JAHXRZ010000002.1"/>
</dbReference>
<name>A0ABM9IDW6_9BACT</name>
<proteinExistence type="predicted"/>
<evidence type="ECO:0008006" key="3">
    <source>
        <dbReference type="Google" id="ProtNLM"/>
    </source>
</evidence>
<organism evidence="1 2">
    <name type="scientific">Candidatus Methylacidiphilum fumarolicum</name>
    <dbReference type="NCBI Taxonomy" id="591154"/>
    <lineage>
        <taxon>Bacteria</taxon>
        <taxon>Pseudomonadati</taxon>
        <taxon>Verrucomicrobiota</taxon>
        <taxon>Methylacidiphilae</taxon>
        <taxon>Methylacidiphilales</taxon>
        <taxon>Methylacidiphilaceae</taxon>
        <taxon>Methylacidiphilum (ex Ratnadevi et al. 2023)</taxon>
    </lineage>
</organism>
<dbReference type="Proteomes" id="UP001161497">
    <property type="component" value="Chromosome"/>
</dbReference>
<sequence length="80" mass="9573">MFLRIVPIRRPSGKVVHYVQLVESYYDRGKIKQRTIANLERWELLAPHVDRLVELLKGEQRKITERNKIVSAVVWEFFLP</sequence>